<feature type="domain" description="MoaB/Mog" evidence="1">
    <location>
        <begin position="10"/>
        <end position="171"/>
    </location>
</feature>
<dbReference type="Gene3D" id="3.40.980.10">
    <property type="entry name" value="MoaB/Mog-like domain"/>
    <property type="match status" value="1"/>
</dbReference>
<dbReference type="SMART" id="SM00852">
    <property type="entry name" value="MoCF_biosynth"/>
    <property type="match status" value="1"/>
</dbReference>
<sequence length="253" mass="26564">MSDVKIVTAAVVVIGNEILSGRTKDLNLGYIAAGLTGIGIRLTEGRFIPDVEATIIATVNELRARHDYVFTTGGIGPTHDDITAAAIAKAFGVPLILHPVAARLLSDHYGPENLTEARMRMAHTPEGAELIDNPVSIAPGIKIGNVFVLAGVPRICQAMFDGLKGGLRGGDPVLSRTVSGYIGEGVIAKDLGELQDRHPALEIGSYPFFRQGKFGASFVIRGTDKAEIDRAAGALHAIIKKLGADPIEGEPAG</sequence>
<dbReference type="PANTHER" id="PTHR13939">
    <property type="entry name" value="NICOTINAMIDE-NUCLEOTIDE AMIDOHYDROLASE PNCC"/>
    <property type="match status" value="1"/>
</dbReference>
<dbReference type="InterPro" id="IPR056596">
    <property type="entry name" value="FLAD1_M"/>
</dbReference>
<gene>
    <name evidence="2" type="ORF">SMD31_19530</name>
</gene>
<dbReference type="InterPro" id="IPR036425">
    <property type="entry name" value="MoaB/Mog-like_dom_sf"/>
</dbReference>
<protein>
    <submittedName>
        <fullName evidence="2">Molybdopterin-binding protein</fullName>
    </submittedName>
</protein>
<dbReference type="PANTHER" id="PTHR13939:SF0">
    <property type="entry name" value="NMN AMIDOHYDROLASE-LIKE PROTEIN YFAY"/>
    <property type="match status" value="1"/>
</dbReference>
<reference evidence="2 3" key="1">
    <citation type="journal article" date="2013" name="Antonie Van Leeuwenhoek">
        <title>Dongia rigui sp. nov., isolated from freshwater of a large wetland in Korea.</title>
        <authorList>
            <person name="Baik K.S."/>
            <person name="Hwang Y.M."/>
            <person name="Choi J.S."/>
            <person name="Kwon J."/>
            <person name="Seong C.N."/>
        </authorList>
    </citation>
    <scope>NUCLEOTIDE SEQUENCE [LARGE SCALE GENOMIC DNA]</scope>
    <source>
        <strain evidence="2 3">04SU4-P</strain>
    </source>
</reference>
<dbReference type="Pfam" id="PF00994">
    <property type="entry name" value="MoCF_biosynth"/>
    <property type="match status" value="1"/>
</dbReference>
<organism evidence="2 3">
    <name type="scientific">Dongia rigui</name>
    <dbReference type="NCBI Taxonomy" id="940149"/>
    <lineage>
        <taxon>Bacteria</taxon>
        <taxon>Pseudomonadati</taxon>
        <taxon>Pseudomonadota</taxon>
        <taxon>Alphaproteobacteria</taxon>
        <taxon>Rhodospirillales</taxon>
        <taxon>Dongiaceae</taxon>
        <taxon>Dongia</taxon>
    </lineage>
</organism>
<proteinExistence type="predicted"/>
<dbReference type="CDD" id="cd00885">
    <property type="entry name" value="cinA"/>
    <property type="match status" value="1"/>
</dbReference>
<evidence type="ECO:0000313" key="3">
    <source>
        <dbReference type="Proteomes" id="UP001271769"/>
    </source>
</evidence>
<name>A0ABU5E5C6_9PROT</name>
<evidence type="ECO:0000259" key="1">
    <source>
        <dbReference type="SMART" id="SM00852"/>
    </source>
</evidence>
<dbReference type="EMBL" id="JAXCLX010000004">
    <property type="protein sequence ID" value="MDY0874143.1"/>
    <property type="molecule type" value="Genomic_DNA"/>
</dbReference>
<evidence type="ECO:0000313" key="2">
    <source>
        <dbReference type="EMBL" id="MDY0874143.1"/>
    </source>
</evidence>
<keyword evidence="3" id="KW-1185">Reference proteome</keyword>
<dbReference type="InterPro" id="IPR001453">
    <property type="entry name" value="MoaB/Mog_dom"/>
</dbReference>
<dbReference type="SUPFAM" id="SSF53218">
    <property type="entry name" value="Molybdenum cofactor biosynthesis proteins"/>
    <property type="match status" value="1"/>
</dbReference>
<dbReference type="InterPro" id="IPR050101">
    <property type="entry name" value="CinA"/>
</dbReference>
<accession>A0ABU5E5C6</accession>
<dbReference type="Proteomes" id="UP001271769">
    <property type="component" value="Unassembled WGS sequence"/>
</dbReference>
<comment type="caution">
    <text evidence="2">The sequence shown here is derived from an EMBL/GenBank/DDBJ whole genome shotgun (WGS) entry which is preliminary data.</text>
</comment>
<dbReference type="Pfam" id="PF24102">
    <property type="entry name" value="FLAD1_M"/>
    <property type="match status" value="1"/>
</dbReference>
<dbReference type="RefSeq" id="WP_320502617.1">
    <property type="nucleotide sequence ID" value="NZ_JAXCLX010000004.1"/>
</dbReference>